<dbReference type="EMBL" id="CP029480">
    <property type="protein sequence ID" value="AWV98473.1"/>
    <property type="molecule type" value="Genomic_DNA"/>
</dbReference>
<dbReference type="PANTHER" id="PTHR43133">
    <property type="entry name" value="RNA POLYMERASE ECF-TYPE SIGMA FACTO"/>
    <property type="match status" value="1"/>
</dbReference>
<accession>A0A2Z4GC15</accession>
<dbReference type="OrthoDB" id="9782108at2"/>
<dbReference type="GO" id="GO:0003677">
    <property type="term" value="F:DNA binding"/>
    <property type="evidence" value="ECO:0007669"/>
    <property type="project" value="UniProtKB-KW"/>
</dbReference>
<dbReference type="KEGG" id="als:DJ013_09935"/>
<dbReference type="Gene3D" id="1.10.1740.10">
    <property type="match status" value="1"/>
</dbReference>
<dbReference type="InterPro" id="IPR014284">
    <property type="entry name" value="RNA_pol_sigma-70_dom"/>
</dbReference>
<evidence type="ECO:0000256" key="5">
    <source>
        <dbReference type="ARBA" id="ARBA00023163"/>
    </source>
</evidence>
<sequence>MPDSSIHTLEKSSSESITDWVRQYSDELYGWAVKKVGDNEIAKDLIQDTFLSAYKNISGFRYESSPKTWLFSILNFKIIDYYREKKKIVAISLEGDDKKIVKEVTDSMFDKSGNWETNGLEDSWNNQENLLDNSEFNEVMDVCMADLPDQWQQLLRLKYLLNKKHSEICQECDLSQSNYWQIIHRAKLMMKKCLEMNWFKN</sequence>
<evidence type="ECO:0000259" key="6">
    <source>
        <dbReference type="Pfam" id="PF04542"/>
    </source>
</evidence>
<dbReference type="NCBIfam" id="TIGR02937">
    <property type="entry name" value="sigma70-ECF"/>
    <property type="match status" value="1"/>
</dbReference>
<comment type="similarity">
    <text evidence="1">Belongs to the sigma-70 factor family. ECF subfamily.</text>
</comment>
<dbReference type="Pfam" id="PF08281">
    <property type="entry name" value="Sigma70_r4_2"/>
    <property type="match status" value="1"/>
</dbReference>
<evidence type="ECO:0000256" key="4">
    <source>
        <dbReference type="ARBA" id="ARBA00023125"/>
    </source>
</evidence>
<reference evidence="8 9" key="1">
    <citation type="submission" date="2018-05" db="EMBL/GenBank/DDBJ databases">
        <title>Complete genome sequence of Arcticibacterium luteifluviistationis SM1504T, a cytophagaceae bacterium isolated from Arctic surface seawater.</title>
        <authorList>
            <person name="Li Y."/>
            <person name="Qin Q.-L."/>
        </authorList>
    </citation>
    <scope>NUCLEOTIDE SEQUENCE [LARGE SCALE GENOMIC DNA]</scope>
    <source>
        <strain evidence="8 9">SM1504</strain>
    </source>
</reference>
<feature type="domain" description="RNA polymerase sigma factor 70 region 4 type 2" evidence="7">
    <location>
        <begin position="141"/>
        <end position="189"/>
    </location>
</feature>
<evidence type="ECO:0000259" key="7">
    <source>
        <dbReference type="Pfam" id="PF08281"/>
    </source>
</evidence>
<organism evidence="8 9">
    <name type="scientific">Arcticibacterium luteifluviistationis</name>
    <dbReference type="NCBI Taxonomy" id="1784714"/>
    <lineage>
        <taxon>Bacteria</taxon>
        <taxon>Pseudomonadati</taxon>
        <taxon>Bacteroidota</taxon>
        <taxon>Cytophagia</taxon>
        <taxon>Cytophagales</taxon>
        <taxon>Leadbetterellaceae</taxon>
        <taxon>Arcticibacterium</taxon>
    </lineage>
</organism>
<keyword evidence="4" id="KW-0238">DNA-binding</keyword>
<dbReference type="InterPro" id="IPR013324">
    <property type="entry name" value="RNA_pol_sigma_r3/r4-like"/>
</dbReference>
<protein>
    <submittedName>
        <fullName evidence="8">RNA polymerase subunit sigma</fullName>
    </submittedName>
</protein>
<name>A0A2Z4GC15_9BACT</name>
<dbReference type="InterPro" id="IPR036388">
    <property type="entry name" value="WH-like_DNA-bd_sf"/>
</dbReference>
<dbReference type="Pfam" id="PF04542">
    <property type="entry name" value="Sigma70_r2"/>
    <property type="match status" value="1"/>
</dbReference>
<dbReference type="Proteomes" id="UP000249873">
    <property type="component" value="Chromosome"/>
</dbReference>
<dbReference type="InterPro" id="IPR039425">
    <property type="entry name" value="RNA_pol_sigma-70-like"/>
</dbReference>
<feature type="domain" description="RNA polymerase sigma-70 region 2" evidence="6">
    <location>
        <begin position="21"/>
        <end position="87"/>
    </location>
</feature>
<evidence type="ECO:0000313" key="9">
    <source>
        <dbReference type="Proteomes" id="UP000249873"/>
    </source>
</evidence>
<dbReference type="RefSeq" id="WP_111371666.1">
    <property type="nucleotide sequence ID" value="NZ_CP029480.1"/>
</dbReference>
<dbReference type="InterPro" id="IPR007627">
    <property type="entry name" value="RNA_pol_sigma70_r2"/>
</dbReference>
<dbReference type="InterPro" id="IPR013249">
    <property type="entry name" value="RNA_pol_sigma70_r4_t2"/>
</dbReference>
<keyword evidence="9" id="KW-1185">Reference proteome</keyword>
<dbReference type="InterPro" id="IPR013325">
    <property type="entry name" value="RNA_pol_sigma_r2"/>
</dbReference>
<dbReference type="AlphaFoldDB" id="A0A2Z4GC15"/>
<keyword evidence="2" id="KW-0805">Transcription regulation</keyword>
<evidence type="ECO:0000256" key="3">
    <source>
        <dbReference type="ARBA" id="ARBA00023082"/>
    </source>
</evidence>
<gene>
    <name evidence="8" type="ORF">DJ013_09935</name>
</gene>
<dbReference type="SUPFAM" id="SSF88659">
    <property type="entry name" value="Sigma3 and sigma4 domains of RNA polymerase sigma factors"/>
    <property type="match status" value="1"/>
</dbReference>
<evidence type="ECO:0000256" key="1">
    <source>
        <dbReference type="ARBA" id="ARBA00010641"/>
    </source>
</evidence>
<dbReference type="GO" id="GO:0016987">
    <property type="term" value="F:sigma factor activity"/>
    <property type="evidence" value="ECO:0007669"/>
    <property type="project" value="UniProtKB-KW"/>
</dbReference>
<dbReference type="PANTHER" id="PTHR43133:SF8">
    <property type="entry name" value="RNA POLYMERASE SIGMA FACTOR HI_1459-RELATED"/>
    <property type="match status" value="1"/>
</dbReference>
<evidence type="ECO:0000256" key="2">
    <source>
        <dbReference type="ARBA" id="ARBA00023015"/>
    </source>
</evidence>
<proteinExistence type="inferred from homology"/>
<dbReference type="Gene3D" id="1.10.10.10">
    <property type="entry name" value="Winged helix-like DNA-binding domain superfamily/Winged helix DNA-binding domain"/>
    <property type="match status" value="1"/>
</dbReference>
<dbReference type="GO" id="GO:0006352">
    <property type="term" value="P:DNA-templated transcription initiation"/>
    <property type="evidence" value="ECO:0007669"/>
    <property type="project" value="InterPro"/>
</dbReference>
<dbReference type="SUPFAM" id="SSF88946">
    <property type="entry name" value="Sigma2 domain of RNA polymerase sigma factors"/>
    <property type="match status" value="1"/>
</dbReference>
<keyword evidence="5" id="KW-0804">Transcription</keyword>
<keyword evidence="3" id="KW-0731">Sigma factor</keyword>
<evidence type="ECO:0000313" key="8">
    <source>
        <dbReference type="EMBL" id="AWV98473.1"/>
    </source>
</evidence>